<sequence>MTLVQLQYILAVARWGSFTTAAEKCFVTQPTLSMQVQKLEEELGVQIFDRNKKPVAPTPLGQQIVAQAAATVGESMRIKDLIDQAKGSVSGDFHLGIIPSVMPSLLPLFLKTYTRKYPKVTLHLEELQTADMVQALKEKVIDAGIAATPLGDPAITEEPLYYEPMVALVGNESPLLAKKKLTPADLGDEQLLLLENGHCFRNSVLNLCQEARKNAEKQRFRLSSGNFDTLIGLTKEGFGTTVLPYLTAMSLPEEDRRMLREFEKPVPAREVSLIRSTTQLRQKVSDSVRETIRGIIRGMILLDQTKVVSPIEGQAAKDIAL</sequence>
<evidence type="ECO:0000256" key="2">
    <source>
        <dbReference type="ARBA" id="ARBA00023015"/>
    </source>
</evidence>
<dbReference type="SUPFAM" id="SSF53850">
    <property type="entry name" value="Periplasmic binding protein-like II"/>
    <property type="match status" value="1"/>
</dbReference>
<evidence type="ECO:0000259" key="6">
    <source>
        <dbReference type="PROSITE" id="PS50931"/>
    </source>
</evidence>
<dbReference type="InterPro" id="IPR036388">
    <property type="entry name" value="WH-like_DNA-bd_sf"/>
</dbReference>
<dbReference type="AlphaFoldDB" id="A0A9D1HA27"/>
<dbReference type="FunFam" id="1.10.10.10:FF:000001">
    <property type="entry name" value="LysR family transcriptional regulator"/>
    <property type="match status" value="1"/>
</dbReference>
<name>A0A9D1HA27_9FLAO</name>
<accession>A0A9D1HA27</accession>
<dbReference type="PANTHER" id="PTHR30346:SF26">
    <property type="entry name" value="HYDROGEN PEROXIDE-INDUCIBLE GENES ACTIVATOR"/>
    <property type="match status" value="1"/>
</dbReference>
<dbReference type="Proteomes" id="UP000824161">
    <property type="component" value="Unassembled WGS sequence"/>
</dbReference>
<comment type="caution">
    <text evidence="7">The sequence shown here is derived from an EMBL/GenBank/DDBJ whole genome shotgun (WGS) entry which is preliminary data.</text>
</comment>
<dbReference type="Pfam" id="PF03466">
    <property type="entry name" value="LysR_substrate"/>
    <property type="match status" value="1"/>
</dbReference>
<proteinExistence type="inferred from homology"/>
<dbReference type="InterPro" id="IPR005119">
    <property type="entry name" value="LysR_subst-bd"/>
</dbReference>
<dbReference type="GO" id="GO:0032993">
    <property type="term" value="C:protein-DNA complex"/>
    <property type="evidence" value="ECO:0007669"/>
    <property type="project" value="TreeGrafter"/>
</dbReference>
<dbReference type="PANTHER" id="PTHR30346">
    <property type="entry name" value="TRANSCRIPTIONAL DUAL REGULATOR HCAR-RELATED"/>
    <property type="match status" value="1"/>
</dbReference>
<evidence type="ECO:0000313" key="8">
    <source>
        <dbReference type="Proteomes" id="UP000824161"/>
    </source>
</evidence>
<feature type="domain" description="HTH lysR-type" evidence="6">
    <location>
        <begin position="1"/>
        <end position="58"/>
    </location>
</feature>
<keyword evidence="5" id="KW-0804">Transcription</keyword>
<protein>
    <submittedName>
        <fullName evidence="7">Hydrogen peroxide-inducible genes activator</fullName>
    </submittedName>
</protein>
<keyword evidence="3" id="KW-0238">DNA-binding</keyword>
<evidence type="ECO:0000256" key="3">
    <source>
        <dbReference type="ARBA" id="ARBA00023125"/>
    </source>
</evidence>
<reference evidence="7" key="2">
    <citation type="journal article" date="2021" name="PeerJ">
        <title>Extensive microbial diversity within the chicken gut microbiome revealed by metagenomics and culture.</title>
        <authorList>
            <person name="Gilroy R."/>
            <person name="Ravi A."/>
            <person name="Getino M."/>
            <person name="Pursley I."/>
            <person name="Horton D.L."/>
            <person name="Alikhan N.F."/>
            <person name="Baker D."/>
            <person name="Gharbi K."/>
            <person name="Hall N."/>
            <person name="Watson M."/>
            <person name="Adriaenssens E.M."/>
            <person name="Foster-Nyarko E."/>
            <person name="Jarju S."/>
            <person name="Secka A."/>
            <person name="Antonio M."/>
            <person name="Oren A."/>
            <person name="Chaudhuri R.R."/>
            <person name="La Ragione R."/>
            <person name="Hildebrand F."/>
            <person name="Pallen M.J."/>
        </authorList>
    </citation>
    <scope>NUCLEOTIDE SEQUENCE</scope>
    <source>
        <strain evidence="7">1383</strain>
    </source>
</reference>
<dbReference type="SUPFAM" id="SSF46785">
    <property type="entry name" value="Winged helix' DNA-binding domain"/>
    <property type="match status" value="1"/>
</dbReference>
<dbReference type="Pfam" id="PF00126">
    <property type="entry name" value="HTH_1"/>
    <property type="match status" value="1"/>
</dbReference>
<dbReference type="CDD" id="cd08411">
    <property type="entry name" value="PBP2_OxyR"/>
    <property type="match status" value="1"/>
</dbReference>
<keyword evidence="4" id="KW-0010">Activator</keyword>
<dbReference type="PROSITE" id="PS50931">
    <property type="entry name" value="HTH_LYSR"/>
    <property type="match status" value="1"/>
</dbReference>
<organism evidence="7 8">
    <name type="scientific">Candidatus Merdimorpha stercoravium</name>
    <dbReference type="NCBI Taxonomy" id="2840863"/>
    <lineage>
        <taxon>Bacteria</taxon>
        <taxon>Pseudomonadati</taxon>
        <taxon>Bacteroidota</taxon>
        <taxon>Flavobacteriia</taxon>
        <taxon>Flavobacteriales</taxon>
        <taxon>Candidatus Merdimorpha</taxon>
    </lineage>
</organism>
<dbReference type="Gene3D" id="1.10.10.10">
    <property type="entry name" value="Winged helix-like DNA-binding domain superfamily/Winged helix DNA-binding domain"/>
    <property type="match status" value="1"/>
</dbReference>
<dbReference type="EMBL" id="DVLY01000131">
    <property type="protein sequence ID" value="HIT98231.1"/>
    <property type="molecule type" value="Genomic_DNA"/>
</dbReference>
<dbReference type="Gene3D" id="3.40.190.10">
    <property type="entry name" value="Periplasmic binding protein-like II"/>
    <property type="match status" value="2"/>
</dbReference>
<gene>
    <name evidence="7" type="ORF">IAC44_05255</name>
</gene>
<dbReference type="InterPro" id="IPR036390">
    <property type="entry name" value="WH_DNA-bd_sf"/>
</dbReference>
<reference evidence="7" key="1">
    <citation type="submission" date="2020-10" db="EMBL/GenBank/DDBJ databases">
        <authorList>
            <person name="Gilroy R."/>
        </authorList>
    </citation>
    <scope>NUCLEOTIDE SEQUENCE</scope>
    <source>
        <strain evidence="7">1383</strain>
    </source>
</reference>
<evidence type="ECO:0000313" key="7">
    <source>
        <dbReference type="EMBL" id="HIT98231.1"/>
    </source>
</evidence>
<comment type="similarity">
    <text evidence="1">Belongs to the LysR transcriptional regulatory family.</text>
</comment>
<evidence type="ECO:0000256" key="4">
    <source>
        <dbReference type="ARBA" id="ARBA00023159"/>
    </source>
</evidence>
<dbReference type="InterPro" id="IPR000847">
    <property type="entry name" value="LysR_HTH_N"/>
</dbReference>
<evidence type="ECO:0000256" key="1">
    <source>
        <dbReference type="ARBA" id="ARBA00009437"/>
    </source>
</evidence>
<evidence type="ECO:0000256" key="5">
    <source>
        <dbReference type="ARBA" id="ARBA00023163"/>
    </source>
</evidence>
<dbReference type="GO" id="GO:0003677">
    <property type="term" value="F:DNA binding"/>
    <property type="evidence" value="ECO:0007669"/>
    <property type="project" value="UniProtKB-KW"/>
</dbReference>
<keyword evidence="2" id="KW-0805">Transcription regulation</keyword>
<dbReference type="PRINTS" id="PR00039">
    <property type="entry name" value="HTHLYSR"/>
</dbReference>
<dbReference type="GO" id="GO:0003700">
    <property type="term" value="F:DNA-binding transcription factor activity"/>
    <property type="evidence" value="ECO:0007669"/>
    <property type="project" value="InterPro"/>
</dbReference>